<evidence type="ECO:0000313" key="3">
    <source>
        <dbReference type="Proteomes" id="UP000028530"/>
    </source>
</evidence>
<protein>
    <submittedName>
        <fullName evidence="2">Addiction module toxin RelE</fullName>
    </submittedName>
</protein>
<evidence type="ECO:0000313" key="2">
    <source>
        <dbReference type="EMBL" id="ALN18481.1"/>
    </source>
</evidence>
<organism evidence="2 3">
    <name type="scientific">Ectopseudomonas mendocina S5.2</name>
    <dbReference type="NCBI Taxonomy" id="1225174"/>
    <lineage>
        <taxon>Bacteria</taxon>
        <taxon>Pseudomonadati</taxon>
        <taxon>Pseudomonadota</taxon>
        <taxon>Gammaproteobacteria</taxon>
        <taxon>Pseudomonadales</taxon>
        <taxon>Pseudomonadaceae</taxon>
        <taxon>Ectopseudomonas</taxon>
    </lineage>
</organism>
<dbReference type="EMBL" id="CP013124">
    <property type="protein sequence ID" value="ALN18481.1"/>
    <property type="molecule type" value="Genomic_DNA"/>
</dbReference>
<gene>
    <name evidence="2" type="ORF">DW68_007530</name>
</gene>
<dbReference type="RefSeq" id="WP_017362622.1">
    <property type="nucleotide sequence ID" value="NZ_CP013124.1"/>
</dbReference>
<dbReference type="Proteomes" id="UP000028530">
    <property type="component" value="Chromosome"/>
</dbReference>
<accession>A0ABN4IRY4</accession>
<keyword evidence="3" id="KW-1185">Reference proteome</keyword>
<dbReference type="InterPro" id="IPR007712">
    <property type="entry name" value="RelE/ParE_toxin"/>
</dbReference>
<dbReference type="GeneID" id="57605712"/>
<name>A0ABN4IRY4_ECTME</name>
<evidence type="ECO:0000256" key="1">
    <source>
        <dbReference type="ARBA" id="ARBA00022649"/>
    </source>
</evidence>
<keyword evidence="1" id="KW-1277">Toxin-antitoxin system</keyword>
<reference evidence="2 3" key="1">
    <citation type="submission" date="2015-11" db="EMBL/GenBank/DDBJ databases">
        <authorList>
            <person name="Chong T.M."/>
            <person name="Chan K.G."/>
            <person name="Dessaux Y."/>
        </authorList>
    </citation>
    <scope>NUCLEOTIDE SEQUENCE [LARGE SCALE GENOMIC DNA]</scope>
    <source>
        <strain evidence="2 3">S5.2</strain>
    </source>
</reference>
<dbReference type="Gene3D" id="3.30.2310.20">
    <property type="entry name" value="RelE-like"/>
    <property type="match status" value="1"/>
</dbReference>
<proteinExistence type="predicted"/>
<dbReference type="Pfam" id="PF05016">
    <property type="entry name" value="ParE_toxin"/>
    <property type="match status" value="1"/>
</dbReference>
<sequence length="112" mass="12489">MTTLDVRFTDSAYQSIEDQVHHLAAYQGTEAALASVDSLVDVITDKLKSAPKGYPVSQQASELGVTQYRELNTDGYRVLYEVYDSDIAVELILRQKQSVEQALIRYCLLSAV</sequence>
<dbReference type="InterPro" id="IPR035093">
    <property type="entry name" value="RelE/ParE_toxin_dom_sf"/>
</dbReference>